<gene>
    <name evidence="1" type="ordered locus">sce5017</name>
</gene>
<accession>A9FL55</accession>
<dbReference type="AlphaFoldDB" id="A9FL55"/>
<dbReference type="OrthoDB" id="5499954at2"/>
<reference evidence="1 2" key="1">
    <citation type="journal article" date="2007" name="Nat. Biotechnol.">
        <title>Complete genome sequence of the myxobacterium Sorangium cellulosum.</title>
        <authorList>
            <person name="Schneiker S."/>
            <person name="Perlova O."/>
            <person name="Kaiser O."/>
            <person name="Gerth K."/>
            <person name="Alici A."/>
            <person name="Altmeyer M.O."/>
            <person name="Bartels D."/>
            <person name="Bekel T."/>
            <person name="Beyer S."/>
            <person name="Bode E."/>
            <person name="Bode H.B."/>
            <person name="Bolten C.J."/>
            <person name="Choudhuri J.V."/>
            <person name="Doss S."/>
            <person name="Elnakady Y.A."/>
            <person name="Frank B."/>
            <person name="Gaigalat L."/>
            <person name="Goesmann A."/>
            <person name="Groeger C."/>
            <person name="Gross F."/>
            <person name="Jelsbak L."/>
            <person name="Jelsbak L."/>
            <person name="Kalinowski J."/>
            <person name="Kegler C."/>
            <person name="Knauber T."/>
            <person name="Konietzny S."/>
            <person name="Kopp M."/>
            <person name="Krause L."/>
            <person name="Krug D."/>
            <person name="Linke B."/>
            <person name="Mahmud T."/>
            <person name="Martinez-Arias R."/>
            <person name="McHardy A.C."/>
            <person name="Merai M."/>
            <person name="Meyer F."/>
            <person name="Mormann S."/>
            <person name="Munoz-Dorado J."/>
            <person name="Perez J."/>
            <person name="Pradella S."/>
            <person name="Rachid S."/>
            <person name="Raddatz G."/>
            <person name="Rosenau F."/>
            <person name="Rueckert C."/>
            <person name="Sasse F."/>
            <person name="Scharfe M."/>
            <person name="Schuster S.C."/>
            <person name="Suen G."/>
            <person name="Treuner-Lange A."/>
            <person name="Velicer G.J."/>
            <person name="Vorholter F.-J."/>
            <person name="Weissman K.J."/>
            <person name="Welch R.D."/>
            <person name="Wenzel S.C."/>
            <person name="Whitworth D.E."/>
            <person name="Wilhelm S."/>
            <person name="Wittmann C."/>
            <person name="Bloecker H."/>
            <person name="Puehler A."/>
            <person name="Mueller R."/>
        </authorList>
    </citation>
    <scope>NUCLEOTIDE SEQUENCE [LARGE SCALE GENOMIC DNA]</scope>
    <source>
        <strain evidence="2">So ce56</strain>
    </source>
</reference>
<evidence type="ECO:0000313" key="1">
    <source>
        <dbReference type="EMBL" id="CAN95180.1"/>
    </source>
</evidence>
<dbReference type="HOGENOM" id="CLU_091703_0_0_7"/>
<dbReference type="EMBL" id="AM746676">
    <property type="protein sequence ID" value="CAN95180.1"/>
    <property type="molecule type" value="Genomic_DNA"/>
</dbReference>
<proteinExistence type="predicted"/>
<dbReference type="BioCyc" id="SCEL448385:SCE_RS25755-MONOMER"/>
<keyword evidence="2" id="KW-1185">Reference proteome</keyword>
<name>A9FL55_SORC5</name>
<dbReference type="KEGG" id="scl:sce5017"/>
<evidence type="ECO:0008006" key="3">
    <source>
        <dbReference type="Google" id="ProtNLM"/>
    </source>
</evidence>
<organism evidence="1 2">
    <name type="scientific">Sorangium cellulosum (strain So ce56)</name>
    <name type="common">Polyangium cellulosum (strain So ce56)</name>
    <dbReference type="NCBI Taxonomy" id="448385"/>
    <lineage>
        <taxon>Bacteria</taxon>
        <taxon>Pseudomonadati</taxon>
        <taxon>Myxococcota</taxon>
        <taxon>Polyangia</taxon>
        <taxon>Polyangiales</taxon>
        <taxon>Polyangiaceae</taxon>
        <taxon>Sorangium</taxon>
    </lineage>
</organism>
<dbReference type="Proteomes" id="UP000002139">
    <property type="component" value="Chromosome"/>
</dbReference>
<dbReference type="eggNOG" id="ENOG5032KYE">
    <property type="taxonomic scope" value="Bacteria"/>
</dbReference>
<sequence>MRLLVFCEADADFRTVSALVDRVLQEEGPVWVRDLMPSHPESIRAWVGDGQGRSFFDLHNIAAYRRYLPNVRFMPGHFDGKPGAAGAQMARNAFTIARAVARDEEKKRDPPAGVAAVFVVWDMDDQGEGRRHGLAQARDEASRWARFRIVLGCPDAAREAWVLAGFEAETDEERARLDEVRRELGFCPCQEAHRLRAKEEHVARSPKLVVRRLTGDDFEREARCSTDAPLARLRGRGVGSGLHAFLQEVKERVVPLWGGSPSRT</sequence>
<protein>
    <recommendedName>
        <fullName evidence="3">DUF4276 family protein</fullName>
    </recommendedName>
</protein>
<dbReference type="RefSeq" id="WP_012237649.1">
    <property type="nucleotide sequence ID" value="NC_010162.1"/>
</dbReference>
<dbReference type="STRING" id="448385.sce5017"/>
<evidence type="ECO:0000313" key="2">
    <source>
        <dbReference type="Proteomes" id="UP000002139"/>
    </source>
</evidence>